<name>A0ABY3T4T6_9GAMM</name>
<evidence type="ECO:0000313" key="3">
    <source>
        <dbReference type="Proteomes" id="UP001054801"/>
    </source>
</evidence>
<sequence>MLTTHSGQYHIDDAHSQRRAALVAALHAIGGWLQRWLPLIISLSLIAAIMDGVNGNITAQWLLALILCPALAAWVTNHARRWS</sequence>
<keyword evidence="1" id="KW-1133">Transmembrane helix</keyword>
<reference evidence="2" key="1">
    <citation type="journal article" date="2022" name="Microorganisms">
        <title>Two New Species of Filamentous Sulfur Bacteria of the Genus Thiothrix, Thiothrix winogradskyi sp. nov. and 'Candidatus Thiothrix sulfatifontis' sp. nov.</title>
        <authorList>
            <person name="Ravin N.V."/>
            <person name="Rossetti S."/>
            <person name="Beletsky A.V."/>
            <person name="Kadnikov V.V."/>
            <person name="Rudenko T.S."/>
            <person name="Smolyakov D.D."/>
            <person name="Moskvitina M.I."/>
            <person name="Gureeva M.V."/>
            <person name="Mardanov A.V."/>
            <person name="Grabovich M.Y."/>
        </authorList>
    </citation>
    <scope>NUCLEOTIDE SEQUENCE</scope>
    <source>
        <strain evidence="2">CT3</strain>
    </source>
</reference>
<keyword evidence="1" id="KW-0472">Membrane</keyword>
<gene>
    <name evidence="2" type="ORF">L2Y54_09480</name>
</gene>
<dbReference type="RefSeq" id="WP_236501615.1">
    <property type="nucleotide sequence ID" value="NZ_CP091244.1"/>
</dbReference>
<organism evidence="2 3">
    <name type="scientific">Thiothrix winogradskyi</name>
    <dbReference type="NCBI Taxonomy" id="96472"/>
    <lineage>
        <taxon>Bacteria</taxon>
        <taxon>Pseudomonadati</taxon>
        <taxon>Pseudomonadota</taxon>
        <taxon>Gammaproteobacteria</taxon>
        <taxon>Thiotrichales</taxon>
        <taxon>Thiotrichaceae</taxon>
        <taxon>Thiothrix</taxon>
    </lineage>
</organism>
<dbReference type="Proteomes" id="UP001054801">
    <property type="component" value="Chromosome"/>
</dbReference>
<evidence type="ECO:0000256" key="1">
    <source>
        <dbReference type="SAM" id="Phobius"/>
    </source>
</evidence>
<keyword evidence="3" id="KW-1185">Reference proteome</keyword>
<accession>A0ABY3T4T6</accession>
<keyword evidence="1" id="KW-0812">Transmembrane</keyword>
<evidence type="ECO:0000313" key="2">
    <source>
        <dbReference type="EMBL" id="UJS26249.1"/>
    </source>
</evidence>
<feature type="transmembrane region" description="Helical" evidence="1">
    <location>
        <begin position="59"/>
        <end position="77"/>
    </location>
</feature>
<dbReference type="EMBL" id="CP091244">
    <property type="protein sequence ID" value="UJS26249.1"/>
    <property type="molecule type" value="Genomic_DNA"/>
</dbReference>
<protein>
    <submittedName>
        <fullName evidence="2">Uncharacterized protein</fullName>
    </submittedName>
</protein>
<proteinExistence type="predicted"/>